<keyword evidence="10" id="KW-0408">Iron</keyword>
<evidence type="ECO:0000256" key="12">
    <source>
        <dbReference type="ARBA" id="ARBA00023027"/>
    </source>
</evidence>
<evidence type="ECO:0000256" key="11">
    <source>
        <dbReference type="ARBA" id="ARBA00023014"/>
    </source>
</evidence>
<dbReference type="eggNOG" id="ENOG502QQJW">
    <property type="taxonomic scope" value="Eukaryota"/>
</dbReference>
<dbReference type="PROSITE" id="PS50835">
    <property type="entry name" value="IG_LIKE"/>
    <property type="match status" value="1"/>
</dbReference>
<keyword evidence="7" id="KW-0001">2Fe-2S</keyword>
<dbReference type="InterPro" id="IPR001663">
    <property type="entry name" value="Rng_hydr_dOase-A"/>
</dbReference>
<dbReference type="STRING" id="1182544.W9WKH1"/>
<comment type="pathway">
    <text evidence="3">Amine and polyamine biosynthesis; betaine biosynthesis via choline pathway; betaine aldehyde from choline (monooxygenase route): step 1/1.</text>
</comment>
<dbReference type="PROSITE" id="PS00570">
    <property type="entry name" value="RING_HYDROXYL_ALPHA"/>
    <property type="match status" value="1"/>
</dbReference>
<evidence type="ECO:0000256" key="5">
    <source>
        <dbReference type="ARBA" id="ARBA00012763"/>
    </source>
</evidence>
<dbReference type="GO" id="GO:0019285">
    <property type="term" value="P:glycine betaine biosynthetic process from choline"/>
    <property type="evidence" value="ECO:0007669"/>
    <property type="project" value="UniProtKB-UniPathway"/>
</dbReference>
<organism evidence="16 17">
    <name type="scientific">Cladophialophora yegresii CBS 114405</name>
    <dbReference type="NCBI Taxonomy" id="1182544"/>
    <lineage>
        <taxon>Eukaryota</taxon>
        <taxon>Fungi</taxon>
        <taxon>Dikarya</taxon>
        <taxon>Ascomycota</taxon>
        <taxon>Pezizomycotina</taxon>
        <taxon>Eurotiomycetes</taxon>
        <taxon>Chaetothyriomycetidae</taxon>
        <taxon>Chaetothyriales</taxon>
        <taxon>Herpotrichiellaceae</taxon>
        <taxon>Cladophialophora</taxon>
    </lineage>
</organism>
<evidence type="ECO:0000256" key="10">
    <source>
        <dbReference type="ARBA" id="ARBA00023004"/>
    </source>
</evidence>
<evidence type="ECO:0000256" key="1">
    <source>
        <dbReference type="ARBA" id="ARBA00001962"/>
    </source>
</evidence>
<dbReference type="EMBL" id="AMGW01000001">
    <property type="protein sequence ID" value="EXJ65121.1"/>
    <property type="molecule type" value="Genomic_DNA"/>
</dbReference>
<feature type="domain" description="Rieske" evidence="15">
    <location>
        <begin position="62"/>
        <end position="138"/>
    </location>
</feature>
<evidence type="ECO:0000313" key="16">
    <source>
        <dbReference type="EMBL" id="EXJ65121.1"/>
    </source>
</evidence>
<dbReference type="GO" id="GO:0019133">
    <property type="term" value="F:choline monooxygenase activity"/>
    <property type="evidence" value="ECO:0007669"/>
    <property type="project" value="UniProtKB-EC"/>
</dbReference>
<comment type="similarity">
    <text evidence="4">Belongs to the choline monooxygenase family.</text>
</comment>
<evidence type="ECO:0000256" key="6">
    <source>
        <dbReference type="ARBA" id="ARBA00014931"/>
    </source>
</evidence>
<dbReference type="PANTHER" id="PTHR43756:SF5">
    <property type="entry name" value="CHOLINE MONOOXYGENASE, CHLOROPLASTIC"/>
    <property type="match status" value="1"/>
</dbReference>
<gene>
    <name evidence="16" type="ORF">A1O7_01461</name>
</gene>
<comment type="catalytic activity">
    <reaction evidence="13">
        <text>choline + 2 reduced [2Fe-2S]-[ferredoxin] + O2 + 2 H(+) = betaine aldehyde hydrate + 2 oxidized [2Fe-2S]-[ferredoxin] + H2O</text>
        <dbReference type="Rhea" id="RHEA:17769"/>
        <dbReference type="Rhea" id="RHEA-COMP:10000"/>
        <dbReference type="Rhea" id="RHEA-COMP:10001"/>
        <dbReference type="ChEBI" id="CHEBI:15354"/>
        <dbReference type="ChEBI" id="CHEBI:15377"/>
        <dbReference type="ChEBI" id="CHEBI:15378"/>
        <dbReference type="ChEBI" id="CHEBI:15379"/>
        <dbReference type="ChEBI" id="CHEBI:15870"/>
        <dbReference type="ChEBI" id="CHEBI:33737"/>
        <dbReference type="ChEBI" id="CHEBI:33738"/>
        <dbReference type="EC" id="1.14.15.7"/>
    </reaction>
</comment>
<keyword evidence="12" id="KW-0520">NAD</keyword>
<dbReference type="PROSITE" id="PS51296">
    <property type="entry name" value="RIESKE"/>
    <property type="match status" value="1"/>
</dbReference>
<dbReference type="UniPathway" id="UPA00529">
    <property type="reaction ID" value="UER00430"/>
</dbReference>
<evidence type="ECO:0000259" key="14">
    <source>
        <dbReference type="PROSITE" id="PS50835"/>
    </source>
</evidence>
<dbReference type="VEuPathDB" id="FungiDB:A1O7_01461"/>
<dbReference type="OrthoDB" id="426882at2759"/>
<name>W9WKH1_9EURO</name>
<feature type="domain" description="Ig-like" evidence="14">
    <location>
        <begin position="380"/>
        <end position="417"/>
    </location>
</feature>
<dbReference type="InterPro" id="IPR036922">
    <property type="entry name" value="Rieske_2Fe-2S_sf"/>
</dbReference>
<accession>W9WKH1</accession>
<dbReference type="EC" id="1.14.15.7" evidence="5"/>
<evidence type="ECO:0000256" key="13">
    <source>
        <dbReference type="ARBA" id="ARBA00049097"/>
    </source>
</evidence>
<dbReference type="InterPro" id="IPR015879">
    <property type="entry name" value="Ring_hydroxy_dOase_asu_C_dom"/>
</dbReference>
<evidence type="ECO:0000256" key="4">
    <source>
        <dbReference type="ARBA" id="ARBA00010848"/>
    </source>
</evidence>
<dbReference type="AlphaFoldDB" id="W9WKH1"/>
<dbReference type="Pfam" id="PF00848">
    <property type="entry name" value="Ring_hydroxyl_A"/>
    <property type="match status" value="2"/>
</dbReference>
<dbReference type="GO" id="GO:0051537">
    <property type="term" value="F:2 iron, 2 sulfur cluster binding"/>
    <property type="evidence" value="ECO:0007669"/>
    <property type="project" value="UniProtKB-KW"/>
</dbReference>
<protein>
    <recommendedName>
        <fullName evidence="6">Choline monooxygenase, chloroplastic</fullName>
        <ecNumber evidence="5">1.14.15.7</ecNumber>
    </recommendedName>
</protein>
<dbReference type="CDD" id="cd00680">
    <property type="entry name" value="RHO_alpha_C"/>
    <property type="match status" value="1"/>
</dbReference>
<evidence type="ECO:0000259" key="15">
    <source>
        <dbReference type="PROSITE" id="PS51296"/>
    </source>
</evidence>
<dbReference type="PANTHER" id="PTHR43756">
    <property type="entry name" value="CHOLINE MONOOXYGENASE, CHLOROPLASTIC"/>
    <property type="match status" value="1"/>
</dbReference>
<keyword evidence="8" id="KW-0479">Metal-binding</keyword>
<dbReference type="GeneID" id="19176073"/>
<comment type="cofactor">
    <cofactor evidence="1">
        <name>Fe cation</name>
        <dbReference type="ChEBI" id="CHEBI:24875"/>
    </cofactor>
</comment>
<dbReference type="HOGENOM" id="CLU_026244_1_2_1"/>
<keyword evidence="17" id="KW-1185">Reference proteome</keyword>
<evidence type="ECO:0000256" key="3">
    <source>
        <dbReference type="ARBA" id="ARBA00004866"/>
    </source>
</evidence>
<evidence type="ECO:0000256" key="8">
    <source>
        <dbReference type="ARBA" id="ARBA00022723"/>
    </source>
</evidence>
<dbReference type="Pfam" id="PF00355">
    <property type="entry name" value="Rieske"/>
    <property type="match status" value="1"/>
</dbReference>
<dbReference type="SUPFAM" id="SSF50022">
    <property type="entry name" value="ISP domain"/>
    <property type="match status" value="1"/>
</dbReference>
<dbReference type="Proteomes" id="UP000019473">
    <property type="component" value="Unassembled WGS sequence"/>
</dbReference>
<dbReference type="Gene3D" id="2.102.10.10">
    <property type="entry name" value="Rieske [2Fe-2S] iron-sulphur domain"/>
    <property type="match status" value="1"/>
</dbReference>
<reference evidence="16 17" key="1">
    <citation type="submission" date="2013-03" db="EMBL/GenBank/DDBJ databases">
        <title>The Genome Sequence of Cladophialophora yegresii CBS 114405.</title>
        <authorList>
            <consortium name="The Broad Institute Genomics Platform"/>
            <person name="Cuomo C."/>
            <person name="de Hoog S."/>
            <person name="Gorbushina A."/>
            <person name="Walker B."/>
            <person name="Young S.K."/>
            <person name="Zeng Q."/>
            <person name="Gargeya S."/>
            <person name="Fitzgerald M."/>
            <person name="Haas B."/>
            <person name="Abouelleil A."/>
            <person name="Allen A.W."/>
            <person name="Alvarado L."/>
            <person name="Arachchi H.M."/>
            <person name="Berlin A.M."/>
            <person name="Chapman S.B."/>
            <person name="Gainer-Dewar J."/>
            <person name="Goldberg J."/>
            <person name="Griggs A."/>
            <person name="Gujja S."/>
            <person name="Hansen M."/>
            <person name="Howarth C."/>
            <person name="Imamovic A."/>
            <person name="Ireland A."/>
            <person name="Larimer J."/>
            <person name="McCowan C."/>
            <person name="Murphy C."/>
            <person name="Pearson M."/>
            <person name="Poon T.W."/>
            <person name="Priest M."/>
            <person name="Roberts A."/>
            <person name="Saif S."/>
            <person name="Shea T."/>
            <person name="Sisk P."/>
            <person name="Sykes S."/>
            <person name="Wortman J."/>
            <person name="Nusbaum C."/>
            <person name="Birren B."/>
        </authorList>
    </citation>
    <scope>NUCLEOTIDE SEQUENCE [LARGE SCALE GENOMIC DNA]</scope>
    <source>
        <strain evidence="16 17">CBS 114405</strain>
    </source>
</reference>
<evidence type="ECO:0000256" key="2">
    <source>
        <dbReference type="ARBA" id="ARBA00002149"/>
    </source>
</evidence>
<evidence type="ECO:0000256" key="7">
    <source>
        <dbReference type="ARBA" id="ARBA00022714"/>
    </source>
</evidence>
<comment type="function">
    <text evidence="2">Catalyzes the first step of the osmoprotectant glycine betaine synthesis.</text>
</comment>
<dbReference type="SUPFAM" id="SSF55961">
    <property type="entry name" value="Bet v1-like"/>
    <property type="match status" value="1"/>
</dbReference>
<proteinExistence type="inferred from homology"/>
<dbReference type="InterPro" id="IPR007110">
    <property type="entry name" value="Ig-like_dom"/>
</dbReference>
<dbReference type="CDD" id="cd03469">
    <property type="entry name" value="Rieske_RO_Alpha_N"/>
    <property type="match status" value="1"/>
</dbReference>
<evidence type="ECO:0000256" key="9">
    <source>
        <dbReference type="ARBA" id="ARBA00023002"/>
    </source>
</evidence>
<sequence>MLPFLGYLGLGGSSASNKNESASSVRALPASWYTSEEMYELERRAIFSRKWMMITHQLRLREPGDYLRYDVAGFQFVLCKDREGKINGFHNVCRHRAFPVVTQNSGQAKIFSCLYHGWSYGLNGKLAKAPGYQDLPDFDKTKNSLFPIHIHIDGNGFIWVNLDAKSEPEIPWSDEFQGIENLPRYDGVNWDDFEYDHTWEMEGAYNWKIAADNYNECYHCKTVHPDIPAIADLTSYSVDTEAGAILHNPATKPEQAAAGLTVAPTYFFPNNSMTITPHFFYTQRFVPISPSKTLMQYEVYRNTKSAVEDFKNIDAIYKRVMKEDKYLCDLTQRNLRAGVFVNGEMHPKMEKGPLYFQQRCREIVQEHWRKETAEKREIWPARQRLPGDGSAMVTGKDLDFCSGLACDSSGSKAQLAW</sequence>
<keyword evidence="9" id="KW-0560">Oxidoreductase</keyword>
<evidence type="ECO:0000313" key="17">
    <source>
        <dbReference type="Proteomes" id="UP000019473"/>
    </source>
</evidence>
<keyword evidence="11" id="KW-0411">Iron-sulfur</keyword>
<dbReference type="InterPro" id="IPR015881">
    <property type="entry name" value="ARHD_Rieske_2Fe_2S"/>
</dbReference>
<dbReference type="RefSeq" id="XP_007753688.1">
    <property type="nucleotide sequence ID" value="XM_007755498.1"/>
</dbReference>
<comment type="caution">
    <text evidence="16">The sequence shown here is derived from an EMBL/GenBank/DDBJ whole genome shotgun (WGS) entry which is preliminary data.</text>
</comment>
<dbReference type="Gene3D" id="3.90.380.10">
    <property type="entry name" value="Naphthalene 1,2-dioxygenase Alpha Subunit, Chain A, domain 1"/>
    <property type="match status" value="2"/>
</dbReference>
<dbReference type="GO" id="GO:0005506">
    <property type="term" value="F:iron ion binding"/>
    <property type="evidence" value="ECO:0007669"/>
    <property type="project" value="InterPro"/>
</dbReference>
<dbReference type="InterPro" id="IPR017941">
    <property type="entry name" value="Rieske_2Fe-2S"/>
</dbReference>
<dbReference type="PRINTS" id="PR00090">
    <property type="entry name" value="RNGDIOXGNASE"/>
</dbReference>